<organism evidence="2">
    <name type="scientific">Siphoviridae sp. ctr0N4</name>
    <dbReference type="NCBI Taxonomy" id="2826473"/>
    <lineage>
        <taxon>Viruses</taxon>
        <taxon>Duplodnaviria</taxon>
        <taxon>Heunggongvirae</taxon>
        <taxon>Uroviricota</taxon>
        <taxon>Caudoviricetes</taxon>
    </lineage>
</organism>
<sequence>MRRTDDYPDYSEYIDYIDENGFTDDIVNRIINAHQLNRCRTKDLYERYKCYEDKVPIFSRIPRFSDGLEDGSGNAVPQLNNKVNNDFFGEINDVMVGYFAGKAASYSYAEDESAESATGGEAAVEAAKKALSEFVTRNNMYDVNLEVTKFASVCGYAGRLFYIDRHGDERVMVVPPYETIVLARDKIQEPDYAVRYYATTGVSGAEVWHADAYDGHSVHHFEGALGSFIRSGEEEHLFDFCPLQAIPLNGEMLSSAERVMALIDEYDKTVSDNANDAEGNTHALQVLDGIGELSQAQLAVVERVGVLQISPGYADSTHRVYYLTKDINDSFNEHHLDRLERNIYRFSKTPNLNDETFNAASGISLKFKLTAFEAKCGAFEAKMNSADTYMFRLLGSAFMKKSIPFDYLQAYVEYKRNFPVDVLSEAQAVQALINAGVPDEIAYNQLSAVDDIDYLLALKEERQQDALNLFGKASESDETAEEGAVSKKGMNVPPEGGEAE</sequence>
<dbReference type="Pfam" id="PF05133">
    <property type="entry name" value="SPP1_portal"/>
    <property type="match status" value="1"/>
</dbReference>
<dbReference type="InterPro" id="IPR021145">
    <property type="entry name" value="Portal_protein_SPP1_Gp6-like"/>
</dbReference>
<dbReference type="EMBL" id="BK014786">
    <property type="protein sequence ID" value="DAD75573.1"/>
    <property type="molecule type" value="Genomic_DNA"/>
</dbReference>
<protein>
    <submittedName>
        <fullName evidence="2">PORTAL PROTEIN</fullName>
    </submittedName>
</protein>
<name>A0A8S5LZS5_9CAUD</name>
<accession>A0A8S5LZS5</accession>
<evidence type="ECO:0000256" key="1">
    <source>
        <dbReference type="SAM" id="MobiDB-lite"/>
    </source>
</evidence>
<proteinExistence type="predicted"/>
<evidence type="ECO:0000313" key="2">
    <source>
        <dbReference type="EMBL" id="DAD75573.1"/>
    </source>
</evidence>
<reference evidence="2" key="1">
    <citation type="journal article" date="2021" name="Proc. Natl. Acad. Sci. U.S.A.">
        <title>A Catalog of Tens of Thousands of Viruses from Human Metagenomes Reveals Hidden Associations with Chronic Diseases.</title>
        <authorList>
            <person name="Tisza M.J."/>
            <person name="Buck C.B."/>
        </authorList>
    </citation>
    <scope>NUCLEOTIDE SEQUENCE</scope>
    <source>
        <strain evidence="2">Ctr0N4</strain>
    </source>
</reference>
<feature type="region of interest" description="Disordered" evidence="1">
    <location>
        <begin position="470"/>
        <end position="500"/>
    </location>
</feature>